<organism evidence="8 9">
    <name type="scientific">Reinekea thalattae</name>
    <dbReference type="NCBI Taxonomy" id="2593301"/>
    <lineage>
        <taxon>Bacteria</taxon>
        <taxon>Pseudomonadati</taxon>
        <taxon>Pseudomonadota</taxon>
        <taxon>Gammaproteobacteria</taxon>
        <taxon>Oceanospirillales</taxon>
        <taxon>Saccharospirillaceae</taxon>
        <taxon>Reinekea</taxon>
    </lineage>
</organism>
<reference evidence="8 9" key="1">
    <citation type="submission" date="2019-07" db="EMBL/GenBank/DDBJ databases">
        <title>Reinekea sp. strain SSH23 genome sequencing and assembly.</title>
        <authorList>
            <person name="Kim I."/>
        </authorList>
    </citation>
    <scope>NUCLEOTIDE SEQUENCE [LARGE SCALE GENOMIC DNA]</scope>
    <source>
        <strain evidence="8 9">SSH23</strain>
    </source>
</reference>
<feature type="transmembrane region" description="Helical" evidence="6">
    <location>
        <begin position="414"/>
        <end position="434"/>
    </location>
</feature>
<dbReference type="InterPro" id="IPR024671">
    <property type="entry name" value="Atg22-like"/>
</dbReference>
<evidence type="ECO:0000313" key="9">
    <source>
        <dbReference type="Proteomes" id="UP000321764"/>
    </source>
</evidence>
<feature type="transmembrane region" description="Helical" evidence="6">
    <location>
        <begin position="252"/>
        <end position="275"/>
    </location>
</feature>
<feature type="transmembrane region" description="Helical" evidence="6">
    <location>
        <begin position="341"/>
        <end position="361"/>
    </location>
</feature>
<feature type="domain" description="Major facilitator superfamily (MFS) profile" evidence="7">
    <location>
        <begin position="250"/>
        <end position="441"/>
    </location>
</feature>
<comment type="caution">
    <text evidence="8">The sequence shown here is derived from an EMBL/GenBank/DDBJ whole genome shotgun (WGS) entry which is preliminary data.</text>
</comment>
<feature type="transmembrane region" description="Helical" evidence="6">
    <location>
        <begin position="287"/>
        <end position="308"/>
    </location>
</feature>
<dbReference type="AlphaFoldDB" id="A0A5C8Z5Q2"/>
<dbReference type="Pfam" id="PF11700">
    <property type="entry name" value="ATG22"/>
    <property type="match status" value="2"/>
</dbReference>
<sequence>MKSYLMAPEKTPKREIISWALYDFANSSYTTVVITFVYSAFFMSYIIPPELAHLKNSLWAATISLSTLISIFAAPYIGALCDITGRKKQYLGVCTLTSVISTALLYFVGPNDLALGMFLLVISNTAWMLSESFNASFLTDISNEKNIGSVSGFGWGIGYIGGLLSLILVFMIITASAENNIQQYIHQNQLAMLMIALFYGIAALPLFFVVKQTPPTPLTKEGNKISSSQLLLLAWQQIRQLKSLSRDKPSMFQFFLAFLVYTAGVAVVVKFMGIYATEEIGISGAELIIVGATLQVSSMIGAILFGLLDDKVGSKAAILYSIALWVLGVCAIYFLASLSYWTNISMSQLFIVICFIAGSALGATQSSSRAIVGRFASGQDSAFIFGLWGTFSRLAIILAMLFGPLSDLVGRQNSLLLILVYFLIGAFLLIKVPVNKALNSH</sequence>
<evidence type="ECO:0000256" key="2">
    <source>
        <dbReference type="ARBA" id="ARBA00022448"/>
    </source>
</evidence>
<comment type="subcellular location">
    <subcellularLocation>
        <location evidence="1">Endomembrane system</location>
        <topology evidence="1">Multi-pass membrane protein</topology>
    </subcellularLocation>
</comment>
<proteinExistence type="predicted"/>
<dbReference type="SUPFAM" id="SSF103473">
    <property type="entry name" value="MFS general substrate transporter"/>
    <property type="match status" value="1"/>
</dbReference>
<feature type="transmembrane region" description="Helical" evidence="6">
    <location>
        <begin position="189"/>
        <end position="210"/>
    </location>
</feature>
<evidence type="ECO:0000256" key="6">
    <source>
        <dbReference type="SAM" id="Phobius"/>
    </source>
</evidence>
<feature type="transmembrane region" description="Helical" evidence="6">
    <location>
        <begin position="317"/>
        <end position="335"/>
    </location>
</feature>
<feature type="transmembrane region" description="Helical" evidence="6">
    <location>
        <begin position="114"/>
        <end position="133"/>
    </location>
</feature>
<dbReference type="InterPro" id="IPR020846">
    <property type="entry name" value="MFS_dom"/>
</dbReference>
<dbReference type="Gene3D" id="1.20.1250.20">
    <property type="entry name" value="MFS general substrate transporter like domains"/>
    <property type="match status" value="2"/>
</dbReference>
<feature type="transmembrane region" description="Helical" evidence="6">
    <location>
        <begin position="21"/>
        <end position="46"/>
    </location>
</feature>
<evidence type="ECO:0000256" key="3">
    <source>
        <dbReference type="ARBA" id="ARBA00022692"/>
    </source>
</evidence>
<dbReference type="RefSeq" id="WP_147712828.1">
    <property type="nucleotide sequence ID" value="NZ_VKAD01000001.1"/>
</dbReference>
<dbReference type="Proteomes" id="UP000321764">
    <property type="component" value="Unassembled WGS sequence"/>
</dbReference>
<dbReference type="GO" id="GO:0012505">
    <property type="term" value="C:endomembrane system"/>
    <property type="evidence" value="ECO:0007669"/>
    <property type="project" value="UniProtKB-SubCell"/>
</dbReference>
<keyword evidence="5 6" id="KW-0472">Membrane</keyword>
<feature type="transmembrane region" description="Helical" evidence="6">
    <location>
        <begin position="90"/>
        <end position="108"/>
    </location>
</feature>
<dbReference type="PANTHER" id="PTHR23519">
    <property type="entry name" value="AUTOPHAGY-RELATED PROTEIN 22"/>
    <property type="match status" value="1"/>
</dbReference>
<evidence type="ECO:0000256" key="4">
    <source>
        <dbReference type="ARBA" id="ARBA00022989"/>
    </source>
</evidence>
<dbReference type="GO" id="GO:0022857">
    <property type="term" value="F:transmembrane transporter activity"/>
    <property type="evidence" value="ECO:0007669"/>
    <property type="project" value="InterPro"/>
</dbReference>
<dbReference type="InterPro" id="IPR050495">
    <property type="entry name" value="ATG22/LtaA_families"/>
</dbReference>
<feature type="transmembrane region" description="Helical" evidence="6">
    <location>
        <begin position="382"/>
        <end position="402"/>
    </location>
</feature>
<feature type="transmembrane region" description="Helical" evidence="6">
    <location>
        <begin position="58"/>
        <end position="78"/>
    </location>
</feature>
<keyword evidence="9" id="KW-1185">Reference proteome</keyword>
<evidence type="ECO:0000313" key="8">
    <source>
        <dbReference type="EMBL" id="TXR53445.1"/>
    </source>
</evidence>
<gene>
    <name evidence="8" type="ORF">FME95_02420</name>
</gene>
<accession>A0A5C8Z5Q2</accession>
<dbReference type="PANTHER" id="PTHR23519:SF1">
    <property type="entry name" value="AUTOPHAGY-RELATED PROTEIN 22"/>
    <property type="match status" value="1"/>
</dbReference>
<evidence type="ECO:0000259" key="7">
    <source>
        <dbReference type="PROSITE" id="PS50850"/>
    </source>
</evidence>
<keyword evidence="2" id="KW-0813">Transport</keyword>
<evidence type="ECO:0000256" key="1">
    <source>
        <dbReference type="ARBA" id="ARBA00004127"/>
    </source>
</evidence>
<keyword evidence="3 6" id="KW-0812">Transmembrane</keyword>
<evidence type="ECO:0000256" key="5">
    <source>
        <dbReference type="ARBA" id="ARBA00023136"/>
    </source>
</evidence>
<dbReference type="OrthoDB" id="9768783at2"/>
<dbReference type="EMBL" id="VKAD01000001">
    <property type="protein sequence ID" value="TXR53445.1"/>
    <property type="molecule type" value="Genomic_DNA"/>
</dbReference>
<keyword evidence="4 6" id="KW-1133">Transmembrane helix</keyword>
<feature type="transmembrane region" description="Helical" evidence="6">
    <location>
        <begin position="153"/>
        <end position="177"/>
    </location>
</feature>
<name>A0A5C8Z5Q2_9GAMM</name>
<dbReference type="InterPro" id="IPR036259">
    <property type="entry name" value="MFS_trans_sf"/>
</dbReference>
<dbReference type="PROSITE" id="PS50850">
    <property type="entry name" value="MFS"/>
    <property type="match status" value="1"/>
</dbReference>
<protein>
    <submittedName>
        <fullName evidence="8">MFS transporter</fullName>
    </submittedName>
</protein>